<protein>
    <recommendedName>
        <fullName evidence="4">Secreted protein</fullName>
    </recommendedName>
</protein>
<sequence>MKAQMSVPVVLACSLALFLEGCYGITFADYRKSVLSINPGALQPQCKKVFKNCSIKMVSLITVMDVLKQRWDEYTAIPCVKEFLSRSFPDFSEECAMSGYYGKSIKCMMSPEAMAIIGKKNEDSLAPAFKCLIDNALP</sequence>
<reference evidence="2 3" key="1">
    <citation type="journal article" date="2023" name="Arcadia Sci">
        <title>De novo assembly of a long-read Amblyomma americanum tick genome.</title>
        <authorList>
            <person name="Chou S."/>
            <person name="Poskanzer K.E."/>
            <person name="Rollins M."/>
            <person name="Thuy-Boun P.S."/>
        </authorList>
    </citation>
    <scope>NUCLEOTIDE SEQUENCE [LARGE SCALE GENOMIC DNA]</scope>
    <source>
        <strain evidence="2">F_SG_1</strain>
        <tissue evidence="2">Salivary glands</tissue>
    </source>
</reference>
<comment type="caution">
    <text evidence="2">The sequence shown here is derived from an EMBL/GenBank/DDBJ whole genome shotgun (WGS) entry which is preliminary data.</text>
</comment>
<feature type="chain" id="PRO_5042994403" description="Secreted protein" evidence="1">
    <location>
        <begin position="25"/>
        <end position="138"/>
    </location>
</feature>
<feature type="signal peptide" evidence="1">
    <location>
        <begin position="1"/>
        <end position="24"/>
    </location>
</feature>
<evidence type="ECO:0000256" key="1">
    <source>
        <dbReference type="SAM" id="SignalP"/>
    </source>
</evidence>
<dbReference type="AlphaFoldDB" id="A0AAQ4FH61"/>
<evidence type="ECO:0000313" key="2">
    <source>
        <dbReference type="EMBL" id="KAK8786674.1"/>
    </source>
</evidence>
<accession>A0AAQ4FH61</accession>
<evidence type="ECO:0000313" key="3">
    <source>
        <dbReference type="Proteomes" id="UP001321473"/>
    </source>
</evidence>
<keyword evidence="3" id="KW-1185">Reference proteome</keyword>
<name>A0AAQ4FH61_AMBAM</name>
<organism evidence="2 3">
    <name type="scientific">Amblyomma americanum</name>
    <name type="common">Lone star tick</name>
    <dbReference type="NCBI Taxonomy" id="6943"/>
    <lineage>
        <taxon>Eukaryota</taxon>
        <taxon>Metazoa</taxon>
        <taxon>Ecdysozoa</taxon>
        <taxon>Arthropoda</taxon>
        <taxon>Chelicerata</taxon>
        <taxon>Arachnida</taxon>
        <taxon>Acari</taxon>
        <taxon>Parasitiformes</taxon>
        <taxon>Ixodida</taxon>
        <taxon>Ixodoidea</taxon>
        <taxon>Ixodidae</taxon>
        <taxon>Amblyomminae</taxon>
        <taxon>Amblyomma</taxon>
    </lineage>
</organism>
<proteinExistence type="predicted"/>
<dbReference type="EMBL" id="JARKHS020002537">
    <property type="protein sequence ID" value="KAK8786674.1"/>
    <property type="molecule type" value="Genomic_DNA"/>
</dbReference>
<gene>
    <name evidence="2" type="ORF">V5799_023559</name>
</gene>
<evidence type="ECO:0008006" key="4">
    <source>
        <dbReference type="Google" id="ProtNLM"/>
    </source>
</evidence>
<dbReference type="Proteomes" id="UP001321473">
    <property type="component" value="Unassembled WGS sequence"/>
</dbReference>
<keyword evidence="1" id="KW-0732">Signal</keyword>